<dbReference type="VEuPathDB" id="VectorBase:LLOJ002634"/>
<protein>
    <submittedName>
        <fullName evidence="1">Uncharacterized protein</fullName>
    </submittedName>
</protein>
<reference evidence="1" key="1">
    <citation type="submission" date="2020-05" db="UniProtKB">
        <authorList>
            <consortium name="EnsemblMetazoa"/>
        </authorList>
    </citation>
    <scope>IDENTIFICATION</scope>
    <source>
        <strain evidence="1">Jacobina</strain>
    </source>
</reference>
<dbReference type="EnsemblMetazoa" id="LLOJ002634-RA">
    <property type="protein sequence ID" value="LLOJ002634-PA"/>
    <property type="gene ID" value="LLOJ002634"/>
</dbReference>
<keyword evidence="2" id="KW-1185">Reference proteome</keyword>
<dbReference type="Proteomes" id="UP000092461">
    <property type="component" value="Unassembled WGS sequence"/>
</dbReference>
<evidence type="ECO:0000313" key="2">
    <source>
        <dbReference type="Proteomes" id="UP000092461"/>
    </source>
</evidence>
<name>A0A1B0CE64_LUTLO</name>
<accession>A0A1B0CE64</accession>
<dbReference type="EMBL" id="AJWK01008619">
    <property type="status" value="NOT_ANNOTATED_CDS"/>
    <property type="molecule type" value="Genomic_DNA"/>
</dbReference>
<sequence length="70" mass="7869">MVTRHLNTGIPNACNRCGRSMEYLNRTFMILKMIADHMRAGRETEDLQCIALRILVAADLLNVVLVALPT</sequence>
<organism evidence="1 2">
    <name type="scientific">Lutzomyia longipalpis</name>
    <name type="common">Sand fly</name>
    <dbReference type="NCBI Taxonomy" id="7200"/>
    <lineage>
        <taxon>Eukaryota</taxon>
        <taxon>Metazoa</taxon>
        <taxon>Ecdysozoa</taxon>
        <taxon>Arthropoda</taxon>
        <taxon>Hexapoda</taxon>
        <taxon>Insecta</taxon>
        <taxon>Pterygota</taxon>
        <taxon>Neoptera</taxon>
        <taxon>Endopterygota</taxon>
        <taxon>Diptera</taxon>
        <taxon>Nematocera</taxon>
        <taxon>Psychodoidea</taxon>
        <taxon>Psychodidae</taxon>
        <taxon>Lutzomyia</taxon>
        <taxon>Lutzomyia</taxon>
    </lineage>
</organism>
<evidence type="ECO:0000313" key="1">
    <source>
        <dbReference type="EnsemblMetazoa" id="LLOJ002634-PA"/>
    </source>
</evidence>
<proteinExistence type="predicted"/>
<dbReference type="AlphaFoldDB" id="A0A1B0CE64"/>